<dbReference type="InterPro" id="IPR029058">
    <property type="entry name" value="AB_hydrolase_fold"/>
</dbReference>
<dbReference type="EMBL" id="RJMR01000002">
    <property type="protein sequence ID" value="RSI26378.1"/>
    <property type="molecule type" value="Genomic_DNA"/>
</dbReference>
<sequence length="453" mass="50844">MISYDDREKNEIAWKQYNADSYKIGKEITIEASDGSDITIGYVSDIFSDSTGTNIKNEDGLNNVFKRMDEERFGLDGYVITDKEVGGNIKPEDVKEITVLFQGSEFDFSSIKGAKGTINDWGITDTQMAVNILRSRYLGTNMGVAKQQELAAKGLKEMMDKYPNARVSLYAHSLGSMDGQVALASLEDSYLQRIDGAYLYEGPNTYLVLTDKQRKQVDKIKYKIFNYVDPKDFIAMQYPETGSEGVVGTLVKINSKGKDNWIQQHMWGGYEYDSGYLNVRESDLQDYRLARAKQAMEQLDIKKKALSERYQKMVAAGYTRSEMIYLDSEQATTFASSLQNLAAISTEAIMAFCDYGVSKVSGRWDALLAQAQAMPNVSRLLSEAEVIDALSQVGATKDTVETSIITELKDMRNKAVKTKEEFDGLSSKLLNGIQELVKKDEGLAREYKRWGNI</sequence>
<reference evidence="4 5" key="1">
    <citation type="submission" date="2018-11" db="EMBL/GenBank/DDBJ databases">
        <title>Species Designations Belie Phenotypic and Genotypic Heterogeneity in Oral Streptococci.</title>
        <authorList>
            <person name="Velsko I."/>
        </authorList>
    </citation>
    <scope>NUCLEOTIDE SEQUENCE [LARGE SCALE GENOMIC DNA]</scope>
    <source>
        <strain evidence="3 4">BCC16</strain>
        <strain evidence="2 5">BCC20</strain>
    </source>
</reference>
<dbReference type="GeneID" id="48426465"/>
<evidence type="ECO:0000313" key="4">
    <source>
        <dbReference type="Proteomes" id="UP000273966"/>
    </source>
</evidence>
<dbReference type="AlphaFoldDB" id="A0A3R9HZR9"/>
<dbReference type="Proteomes" id="UP000273966">
    <property type="component" value="Unassembled WGS sequence"/>
</dbReference>
<feature type="coiled-coil region" evidence="1">
    <location>
        <begin position="289"/>
        <end position="316"/>
    </location>
</feature>
<dbReference type="EMBL" id="RJMT01000001">
    <property type="protein sequence ID" value="RSI33488.1"/>
    <property type="molecule type" value="Genomic_DNA"/>
</dbReference>
<evidence type="ECO:0000313" key="2">
    <source>
        <dbReference type="EMBL" id="RSI26378.1"/>
    </source>
</evidence>
<accession>A0A3R9HZR9</accession>
<dbReference type="Proteomes" id="UP000280549">
    <property type="component" value="Unassembled WGS sequence"/>
</dbReference>
<dbReference type="RefSeq" id="WP_002901645.1">
    <property type="nucleotide sequence ID" value="NZ_CBCSBD010000003.1"/>
</dbReference>
<comment type="caution">
    <text evidence="2">The sequence shown here is derived from an EMBL/GenBank/DDBJ whole genome shotgun (WGS) entry which is preliminary data.</text>
</comment>
<dbReference type="SUPFAM" id="SSF53474">
    <property type="entry name" value="alpha/beta-Hydrolases"/>
    <property type="match status" value="1"/>
</dbReference>
<dbReference type="InterPro" id="IPR024499">
    <property type="entry name" value="Mbeg1-like"/>
</dbReference>
<gene>
    <name evidence="3" type="ORF">D8879_00045</name>
    <name evidence="2" type="ORF">D8881_02810</name>
</gene>
<evidence type="ECO:0000313" key="5">
    <source>
        <dbReference type="Proteomes" id="UP000280549"/>
    </source>
</evidence>
<keyword evidence="1" id="KW-0175">Coiled coil</keyword>
<dbReference type="Pfam" id="PF11187">
    <property type="entry name" value="Mbeg1-like"/>
    <property type="match status" value="1"/>
</dbReference>
<evidence type="ECO:0000313" key="3">
    <source>
        <dbReference type="EMBL" id="RSI33488.1"/>
    </source>
</evidence>
<evidence type="ECO:0008006" key="6">
    <source>
        <dbReference type="Google" id="ProtNLM"/>
    </source>
</evidence>
<dbReference type="Gene3D" id="3.40.50.1820">
    <property type="entry name" value="alpha/beta hydrolase"/>
    <property type="match status" value="1"/>
</dbReference>
<evidence type="ECO:0000256" key="1">
    <source>
        <dbReference type="SAM" id="Coils"/>
    </source>
</evidence>
<protein>
    <recommendedName>
        <fullName evidence="6">DUF2974 domain-containing protein</fullName>
    </recommendedName>
</protein>
<name>A0A3R9HZR9_STRSA</name>
<organism evidence="2 5">
    <name type="scientific">Streptococcus sanguinis</name>
    <dbReference type="NCBI Taxonomy" id="1305"/>
    <lineage>
        <taxon>Bacteria</taxon>
        <taxon>Bacillati</taxon>
        <taxon>Bacillota</taxon>
        <taxon>Bacilli</taxon>
        <taxon>Lactobacillales</taxon>
        <taxon>Streptococcaceae</taxon>
        <taxon>Streptococcus</taxon>
    </lineage>
</organism>
<proteinExistence type="predicted"/>